<dbReference type="GO" id="GO:0008901">
    <property type="term" value="F:ferredoxin hydrogenase activity"/>
    <property type="evidence" value="ECO:0007669"/>
    <property type="project" value="InterPro"/>
</dbReference>
<gene>
    <name evidence="8" type="ORF">BVC71_01670</name>
</gene>
<dbReference type="GO" id="GO:0030313">
    <property type="term" value="C:cell envelope"/>
    <property type="evidence" value="ECO:0007669"/>
    <property type="project" value="UniProtKB-SubCell"/>
</dbReference>
<dbReference type="PANTHER" id="PTHR42958">
    <property type="entry name" value="HYDROGENASE-2 LARGE CHAIN"/>
    <property type="match status" value="1"/>
</dbReference>
<feature type="binding site" evidence="7">
    <location>
        <position position="43"/>
    </location>
    <ligand>
        <name>Mg(2+)</name>
        <dbReference type="ChEBI" id="CHEBI:18420"/>
    </ligand>
</feature>
<evidence type="ECO:0000256" key="5">
    <source>
        <dbReference type="ARBA" id="ARBA00022723"/>
    </source>
</evidence>
<name>A0A251X1I8_9RHOB</name>
<keyword evidence="9" id="KW-1185">Reference proteome</keyword>
<dbReference type="Gene3D" id="1.10.645.10">
    <property type="entry name" value="Cytochrome-c3 Hydrogenase, chain B"/>
    <property type="match status" value="1"/>
</dbReference>
<dbReference type="PANTHER" id="PTHR42958:SF4">
    <property type="entry name" value="HYDROGENASE EXPRESSION_FORMATION PROTEIN HUPK"/>
    <property type="match status" value="1"/>
</dbReference>
<keyword evidence="6" id="KW-0560">Oxidoreductase</keyword>
<feature type="binding site" evidence="7">
    <location>
        <position position="420"/>
    </location>
    <ligand>
        <name>Mg(2+)</name>
        <dbReference type="ChEBI" id="CHEBI:18420"/>
    </ligand>
</feature>
<dbReference type="InterPro" id="IPR029014">
    <property type="entry name" value="NiFe-Hase_large"/>
</dbReference>
<feature type="binding site" evidence="7">
    <location>
        <position position="65"/>
    </location>
    <ligand>
        <name>Ni(2+)</name>
        <dbReference type="ChEBI" id="CHEBI:49786"/>
    </ligand>
</feature>
<dbReference type="OrthoDB" id="9761717at2"/>
<dbReference type="EMBL" id="MSPP01000001">
    <property type="protein sequence ID" value="OUD10248.1"/>
    <property type="molecule type" value="Genomic_DNA"/>
</dbReference>
<keyword evidence="5 7" id="KW-0479">Metal-binding</keyword>
<feature type="binding site" evidence="7">
    <location>
        <position position="475"/>
    </location>
    <ligand>
        <name>Mg(2+)</name>
        <dbReference type="ChEBI" id="CHEBI:18420"/>
    </ligand>
</feature>
<evidence type="ECO:0000256" key="7">
    <source>
        <dbReference type="PIRSR" id="PIRSR601501-1"/>
    </source>
</evidence>
<dbReference type="InterPro" id="IPR001501">
    <property type="entry name" value="Ni-dep_hyd_lsu"/>
</dbReference>
<protein>
    <submittedName>
        <fullName evidence="8">HupV protein</fullName>
    </submittedName>
</protein>
<feature type="binding site" evidence="7">
    <location>
        <position position="472"/>
    </location>
    <ligand>
        <name>Fe cation</name>
        <dbReference type="ChEBI" id="CHEBI:24875"/>
    </ligand>
</feature>
<keyword evidence="7" id="KW-0408">Iron</keyword>
<evidence type="ECO:0000313" key="9">
    <source>
        <dbReference type="Proteomes" id="UP000194664"/>
    </source>
</evidence>
<comment type="caution">
    <text evidence="8">The sequence shown here is derived from an EMBL/GenBank/DDBJ whole genome shotgun (WGS) entry which is preliminary data.</text>
</comment>
<keyword evidence="7" id="KW-0460">Magnesium</keyword>
<comment type="similarity">
    <text evidence="3">Belongs to the [NiFe]/[NiFeSe] hydrogenase large subunit family.</text>
</comment>
<dbReference type="PROSITE" id="PS00507">
    <property type="entry name" value="NI_HGENASE_L_1"/>
    <property type="match status" value="1"/>
</dbReference>
<evidence type="ECO:0000256" key="6">
    <source>
        <dbReference type="ARBA" id="ARBA00023002"/>
    </source>
</evidence>
<evidence type="ECO:0000256" key="1">
    <source>
        <dbReference type="ARBA" id="ARBA00001967"/>
    </source>
</evidence>
<sequence>MTDRNLLVGPFNRVEGDLEVRLDVRDGAVAAAYTNSPLFRGFEMMMLGKDPRDALTITPRICGICSISQSAAAAFALADAAWAEMPDQGMLIAAILHAVENLADHLTHFNLFFMPDFARPVYADRTWHDQAVARFTAQQGSAARDAVTARAELLHIVGLLGGKWPHTLAIQPAGVTKAPTLSDKVRIQTALRSCRRYLETTLFGAPTEQFAALSARDSLMDWTAGDAGLFLRIAADTGLDDIGMGPGRFMSFGAYPLPGKRAFAAGMWDGGLHDVDTAQITEDISHAWMLGETAHPADGRTAPDEDMRDDAYSWCKAPRLNGQTIETGAFARQIIDGNPLARDLADRPSAMARVVGRLIEIARTQMLLEDLAAQIDPKDRFMGHWDMPKSGQGQGLVEAARGALGHWTKFDNGKITGYQIIAPTTWNFGPRDAAGNPGPLEAALVGAPVGDGEETPIAVQHIVRSFDPCMVCTVH</sequence>
<dbReference type="Pfam" id="PF00374">
    <property type="entry name" value="NiFeSe_Hases"/>
    <property type="match status" value="2"/>
</dbReference>
<accession>A0A251X1I8</accession>
<dbReference type="InterPro" id="IPR050867">
    <property type="entry name" value="NiFe/NiFeSe_hydrgnase_LSU"/>
</dbReference>
<comment type="cofactor">
    <cofactor evidence="1 7">
        <name>Ni(2+)</name>
        <dbReference type="ChEBI" id="CHEBI:49786"/>
    </cofactor>
</comment>
<comment type="cofactor">
    <cofactor evidence="7">
        <name>Fe cation</name>
        <dbReference type="ChEBI" id="CHEBI:24875"/>
    </cofactor>
</comment>
<dbReference type="Proteomes" id="UP000194664">
    <property type="component" value="Unassembled WGS sequence"/>
</dbReference>
<keyword evidence="4 7" id="KW-0533">Nickel</keyword>
<evidence type="ECO:0000256" key="4">
    <source>
        <dbReference type="ARBA" id="ARBA00022596"/>
    </source>
</evidence>
<feature type="binding site" evidence="7">
    <location>
        <position position="65"/>
    </location>
    <ligand>
        <name>Fe cation</name>
        <dbReference type="ChEBI" id="CHEBI:24875"/>
    </ligand>
</feature>
<dbReference type="GO" id="GO:0016151">
    <property type="term" value="F:nickel cation binding"/>
    <property type="evidence" value="ECO:0007669"/>
    <property type="project" value="InterPro"/>
</dbReference>
<dbReference type="SUPFAM" id="SSF56762">
    <property type="entry name" value="HydB/Nqo4-like"/>
    <property type="match status" value="1"/>
</dbReference>
<organism evidence="8 9">
    <name type="scientific">Marivivens niveibacter</name>
    <dbReference type="NCBI Taxonomy" id="1930667"/>
    <lineage>
        <taxon>Bacteria</taxon>
        <taxon>Pseudomonadati</taxon>
        <taxon>Pseudomonadota</taxon>
        <taxon>Alphaproteobacteria</taxon>
        <taxon>Rhodobacterales</taxon>
        <taxon>Paracoccaceae</taxon>
        <taxon>Marivivens group</taxon>
        <taxon>Marivivens</taxon>
    </lineage>
</organism>
<dbReference type="RefSeq" id="WP_086449899.1">
    <property type="nucleotide sequence ID" value="NZ_MSPP01000001.1"/>
</dbReference>
<comment type="subcellular location">
    <subcellularLocation>
        <location evidence="2">Cell envelope</location>
    </subcellularLocation>
</comment>
<dbReference type="InterPro" id="IPR018194">
    <property type="entry name" value="Ni-dep_hyd_lsu_Ni_BS"/>
</dbReference>
<feature type="binding site" evidence="7">
    <location>
        <position position="469"/>
    </location>
    <ligand>
        <name>Ni(2+)</name>
        <dbReference type="ChEBI" id="CHEBI:49786"/>
    </ligand>
</feature>
<reference evidence="8 9" key="1">
    <citation type="submission" date="2016-12" db="EMBL/GenBank/DDBJ databases">
        <title>The draft genome sequence of HSLHS2.</title>
        <authorList>
            <person name="Hu D."/>
            <person name="Wang L."/>
            <person name="Shao Z."/>
        </authorList>
    </citation>
    <scope>NUCLEOTIDE SEQUENCE [LARGE SCALE GENOMIC DNA]</scope>
    <source>
        <strain evidence="8">MCCC 1A06712</strain>
    </source>
</reference>
<proteinExistence type="inferred from homology"/>
<feature type="binding site" evidence="7">
    <location>
        <position position="62"/>
    </location>
    <ligand>
        <name>Mg(2+)</name>
        <dbReference type="ChEBI" id="CHEBI:18420"/>
    </ligand>
</feature>
<evidence type="ECO:0000256" key="2">
    <source>
        <dbReference type="ARBA" id="ARBA00004196"/>
    </source>
</evidence>
<evidence type="ECO:0000313" key="8">
    <source>
        <dbReference type="EMBL" id="OUD10248.1"/>
    </source>
</evidence>
<dbReference type="AlphaFoldDB" id="A0A251X1I8"/>
<evidence type="ECO:0000256" key="3">
    <source>
        <dbReference type="ARBA" id="ARBA00009292"/>
    </source>
</evidence>